<dbReference type="OrthoDB" id="9767116at2"/>
<dbReference type="PANTHER" id="PTHR40094">
    <property type="entry name" value="ALPHA-2-MACROGLOBULIN HOMOLOG"/>
    <property type="match status" value="1"/>
</dbReference>
<evidence type="ECO:0000259" key="5">
    <source>
        <dbReference type="SMART" id="SM01360"/>
    </source>
</evidence>
<reference evidence="6 7" key="1">
    <citation type="submission" date="2018-08" db="EMBL/GenBank/DDBJ databases">
        <title>Mucilaginibacter terrae sp. nov., isolated from manganese diggings.</title>
        <authorList>
            <person name="Huang Y."/>
            <person name="Zhou Z."/>
        </authorList>
    </citation>
    <scope>NUCLEOTIDE SEQUENCE [LARGE SCALE GENOMIC DNA]</scope>
    <source>
        <strain evidence="6 7">ZH6</strain>
    </source>
</reference>
<dbReference type="InterPro" id="IPR041462">
    <property type="entry name" value="Bact_A2M_MG6"/>
</dbReference>
<accession>A0A3E2NU57</accession>
<dbReference type="InterPro" id="IPR041203">
    <property type="entry name" value="Bact_A2M_MG5"/>
</dbReference>
<dbReference type="Pfam" id="PF17962">
    <property type="entry name" value="bMG6"/>
    <property type="match status" value="1"/>
</dbReference>
<dbReference type="InterPro" id="IPR051802">
    <property type="entry name" value="YfhM-like"/>
</dbReference>
<feature type="domain" description="Alpha-2-macroglobulin" evidence="5">
    <location>
        <begin position="1208"/>
        <end position="1297"/>
    </location>
</feature>
<dbReference type="Pfam" id="PF11974">
    <property type="entry name" value="bMG3"/>
    <property type="match status" value="1"/>
</dbReference>
<evidence type="ECO:0000256" key="3">
    <source>
        <dbReference type="SAM" id="Phobius"/>
    </source>
</evidence>
<feature type="domain" description="Alpha-2-macroglobulin bait region" evidence="4">
    <location>
        <begin position="1003"/>
        <end position="1145"/>
    </location>
</feature>
<feature type="transmembrane region" description="Helical" evidence="3">
    <location>
        <begin position="12"/>
        <end position="31"/>
    </location>
</feature>
<evidence type="ECO:0000313" key="6">
    <source>
        <dbReference type="EMBL" id="RFZ84487.1"/>
    </source>
</evidence>
<dbReference type="SUPFAM" id="SSF48239">
    <property type="entry name" value="Terpenoid cyclases/Protein prenyltransferases"/>
    <property type="match status" value="1"/>
</dbReference>
<evidence type="ECO:0000259" key="4">
    <source>
        <dbReference type="SMART" id="SM01359"/>
    </source>
</evidence>
<proteinExistence type="inferred from homology"/>
<dbReference type="InterPro" id="IPR021868">
    <property type="entry name" value="Alpha_2_Macroglob_MG3"/>
</dbReference>
<dbReference type="Pfam" id="PF00207">
    <property type="entry name" value="A2M"/>
    <property type="match status" value="1"/>
</dbReference>
<dbReference type="Pfam" id="PF17973">
    <property type="entry name" value="bMG10"/>
    <property type="match status" value="1"/>
</dbReference>
<gene>
    <name evidence="6" type="ORF">DYU05_02390</name>
</gene>
<dbReference type="Gene3D" id="1.50.10.20">
    <property type="match status" value="1"/>
</dbReference>
<organism evidence="6 7">
    <name type="scientific">Mucilaginibacter terrenus</name>
    <dbReference type="NCBI Taxonomy" id="2482727"/>
    <lineage>
        <taxon>Bacteria</taxon>
        <taxon>Pseudomonadati</taxon>
        <taxon>Bacteroidota</taxon>
        <taxon>Sphingobacteriia</taxon>
        <taxon>Sphingobacteriales</taxon>
        <taxon>Sphingobacteriaceae</taxon>
        <taxon>Mucilaginibacter</taxon>
    </lineage>
</organism>
<dbReference type="InterPro" id="IPR001599">
    <property type="entry name" value="Macroglobln_a2"/>
</dbReference>
<dbReference type="InterPro" id="IPR041246">
    <property type="entry name" value="Bact_MG10"/>
</dbReference>
<evidence type="ECO:0000256" key="1">
    <source>
        <dbReference type="ARBA" id="ARBA00010556"/>
    </source>
</evidence>
<dbReference type="RefSeq" id="WP_117381376.1">
    <property type="nucleotide sequence ID" value="NZ_QWDE01000001.1"/>
</dbReference>
<keyword evidence="3" id="KW-0812">Transmembrane</keyword>
<dbReference type="Pfam" id="PF17972">
    <property type="entry name" value="bMG5"/>
    <property type="match status" value="1"/>
</dbReference>
<dbReference type="InterPro" id="IPR011625">
    <property type="entry name" value="A2M_N_BRD"/>
</dbReference>
<dbReference type="SMART" id="SM01419">
    <property type="entry name" value="Thiol-ester_cl"/>
    <property type="match status" value="1"/>
</dbReference>
<keyword evidence="3" id="KW-1133">Transmembrane helix</keyword>
<dbReference type="Pfam" id="PF01835">
    <property type="entry name" value="MG2"/>
    <property type="match status" value="1"/>
</dbReference>
<dbReference type="CDD" id="cd02891">
    <property type="entry name" value="A2M_like"/>
    <property type="match status" value="1"/>
</dbReference>
<keyword evidence="7" id="KW-1185">Reference proteome</keyword>
<dbReference type="Proteomes" id="UP000260823">
    <property type="component" value="Unassembled WGS sequence"/>
</dbReference>
<dbReference type="PANTHER" id="PTHR40094:SF1">
    <property type="entry name" value="UBIQUITIN DOMAIN-CONTAINING PROTEIN"/>
    <property type="match status" value="1"/>
</dbReference>
<keyword evidence="2" id="KW-0732">Signal</keyword>
<dbReference type="EMBL" id="QWDE01000001">
    <property type="protein sequence ID" value="RFZ84487.1"/>
    <property type="molecule type" value="Genomic_DNA"/>
</dbReference>
<evidence type="ECO:0000256" key="2">
    <source>
        <dbReference type="ARBA" id="ARBA00022729"/>
    </source>
</evidence>
<comment type="similarity">
    <text evidence="1">Belongs to the protease inhibitor I39 (alpha-2-macroglobulin) family. Bacterial alpha-2-macroglobulin subfamily.</text>
</comment>
<evidence type="ECO:0000313" key="7">
    <source>
        <dbReference type="Proteomes" id="UP000260823"/>
    </source>
</evidence>
<dbReference type="SMART" id="SM01359">
    <property type="entry name" value="A2M_N_2"/>
    <property type="match status" value="1"/>
</dbReference>
<protein>
    <recommendedName>
        <fullName evidence="8">Alpha-2-macroglobulin</fullName>
    </recommendedName>
</protein>
<keyword evidence="3" id="KW-0472">Membrane</keyword>
<dbReference type="GO" id="GO:0004866">
    <property type="term" value="F:endopeptidase inhibitor activity"/>
    <property type="evidence" value="ECO:0007669"/>
    <property type="project" value="InterPro"/>
</dbReference>
<sequence length="1873" mass="208281">MNYIYRLFYSRRGQVTLAVSLILIAAVIYFARSNHRSTPSTEFSRYIESYTTGVISRQGAIRVKLAGEVQVTHAQGEEVNSKLFDLSPSVKGKAYWIDERTIEFKPDGKLDADKKYDVDFELGKLIKVDGEYEHFKFDFQTIKPDFSVSFFGLTSATNRSSDEMKLTGTIQTADYEDAASVEKIISASYEQPVKLSWQHDNVRKKHKFVISSIKRVRIFKPVDVKWDGSSLEVDKTGNQAFDVPAVGDFKVLDIKAVQENDQYVAVQFSDPIMVGQELNGLISIGELTDAAYTIDGSVVKVYAPQRLEGNFSVTVNEGVESVFHKKISKSYSANVFFENRLPAVTIPGKGVILPDSGKLLMPFEAVNLKAVDVSIIKIYENNVPQYFQTNGFDGGAELRQVGKPVLQKTISLTEDKSLNLHKKNRFMLDVDKLFRAEPGAIYRVIIGYRQEYSLYSCSAGTAVLKANNNEEDGGDEYDDGGEYGGNTGGVSDEDDDFWAKYDNYYPEGFEWDKRDDPCNNSYFNKERWATRNIIASNIGLIAKRGADNTTLVAVTNLLTAEPMKGVDLELLDYQKQVIVKGTSDGDGLMRFENKRKPYLLVAKNGKERGYLKLDDGSSLPLSRFNVGGEQVQNGLKGFIYGERGVWRPGDSIFVTFILEDKLKALPADHPVEFELSNPNGQLYKKLTRTSSVDGFYSFHVATETSSPTGNWSATVKVGGASFQKNLKVETIMPNRLKVKLDFGGAATITKGSGVNGRLSAQWLFGGAAQNLKAKVDAFLSAKNTSFKGFEDYVFDDPTLAFNTQTQTVFEGNLNENGLADVNADINVEKQAPGQLRANFVVKVFEPGGNFSLQQAGIDYNVYPGYVGIKTPEGAALSGMLVTDKDHNIQIADVDTKGNPLAGSHYVTVELYKIQWRWWWDQTGNEMSNFTQDQYNKLISTENVLVQNGRGNWKMRIKHADWGRYLIRVRDEATGHSTGKIIYVDWPNWSSRLQETNPTDASMLSFTSDKKNYKVGEDVTLTIPTMNDGHALVSFENGSKVLKTVWIDTKKGQTRYTFTADETMAPNVFVNVTLLQRHSQTRNDLPIRMYGAIPLTVENPETVLRPVISMPDKIKPETTTSIDVSEASGKEMTYTIAVVDEGLLDITNFKVQDPHEAFYAREALGVKTWDLYDYVMGAFGGGLERILSIGGDGTGGMNKNVTVNRFKPVVKFLGPFRLGKGEKQTRKFTLPQYVGSVKVMIVAGHDGAYGIAEKAVAVKKPLMILATLPRVLGPSEKVQLPVTVFAMENNIKNVTVQVQSNAFSNLGGNNTRTIRFDKPGDQLVTFDLDVKDFVGVGKVRIIAKAGGETAVNDVELNVRNPNPPVTRIIDKELRPGESWSTPYTALGINGTNKATLEVASIPPLNLGKRLDYLITYPHGCVEQTTSAGFPQLYLNQLLDLSGRQKAEADRNIKMAINRLNGFRVPGGGLSYWPGQGDADEWGTNYAGHFLLSAQAKGYSLPAGMLNEWKRYQKQKAVNWSPDPRTNIHDYYYYTDLVQAYRLYLLALAGAPELGAMNRLKEYQYVSNEARWRLAAAYKLAGQPEVGLRMIRGLSTDVKPYNLMYGTYGSDLRDEAMILETLTLLGQQQKAAGLLRSVAARLSQDSWYSTQTTAYSLVAIAQYCGSNKTGAKLMFNYKATGGSGNVNSGSYMWQQDLAANGGNVTMKNAGSNRLYVRLIQRGQPSAGQDIKTYVNPDVMSMRVGYFTLGGKPLDVSSLKQGSDFVAQVNIKNPGKRGRYDNLALTQIFPSGWEILNARMLNNDEAFKSSASDYRDIRDDRVNTYFRLNEGQEVTYYVMLNAAYAGKYYLPSTYCEAMYNHDINALIKGQWVEVVK</sequence>
<dbReference type="Gene3D" id="2.60.40.1930">
    <property type="match status" value="1"/>
</dbReference>
<dbReference type="SMART" id="SM01360">
    <property type="entry name" value="A2M"/>
    <property type="match status" value="1"/>
</dbReference>
<dbReference type="InterPro" id="IPR002890">
    <property type="entry name" value="MG2"/>
</dbReference>
<dbReference type="InterPro" id="IPR047565">
    <property type="entry name" value="Alpha-macroglob_thiol-ester_cl"/>
</dbReference>
<dbReference type="Pfam" id="PF07703">
    <property type="entry name" value="A2M_BRD"/>
    <property type="match status" value="1"/>
</dbReference>
<evidence type="ECO:0008006" key="8">
    <source>
        <dbReference type="Google" id="ProtNLM"/>
    </source>
</evidence>
<dbReference type="InterPro" id="IPR008930">
    <property type="entry name" value="Terpenoid_cyclase/PrenylTrfase"/>
</dbReference>
<comment type="caution">
    <text evidence="6">The sequence shown here is derived from an EMBL/GenBank/DDBJ whole genome shotgun (WGS) entry which is preliminary data.</text>
</comment>
<name>A0A3E2NU57_9SPHI</name>